<evidence type="ECO:0000313" key="2">
    <source>
        <dbReference type="Proteomes" id="UP000060699"/>
    </source>
</evidence>
<dbReference type="Pfam" id="PF14234">
    <property type="entry name" value="DUF4336"/>
    <property type="match status" value="1"/>
</dbReference>
<dbReference type="EMBL" id="CP013729">
    <property type="protein sequence ID" value="ALV07811.1"/>
    <property type="molecule type" value="Genomic_DNA"/>
</dbReference>
<proteinExistence type="predicted"/>
<dbReference type="InterPro" id="IPR036866">
    <property type="entry name" value="RibonucZ/Hydroxyglut_hydro"/>
</dbReference>
<dbReference type="Proteomes" id="UP000060699">
    <property type="component" value="Chromosome"/>
</dbReference>
<reference evidence="1 2" key="1">
    <citation type="submission" date="2015-12" db="EMBL/GenBank/DDBJ databases">
        <title>Complete genome of Roseateles depolymerans KCTC 42856.</title>
        <authorList>
            <person name="Kim K.M."/>
        </authorList>
    </citation>
    <scope>NUCLEOTIDE SEQUENCE [LARGE SCALE GENOMIC DNA]</scope>
    <source>
        <strain evidence="1 2">KCTC 42856</strain>
    </source>
</reference>
<name>A0A0U3MXS7_9BURK</name>
<accession>A0A0U3MXS7</accession>
<evidence type="ECO:0000313" key="1">
    <source>
        <dbReference type="EMBL" id="ALV07811.1"/>
    </source>
</evidence>
<organism evidence="1 2">
    <name type="scientific">Roseateles depolymerans</name>
    <dbReference type="NCBI Taxonomy" id="76731"/>
    <lineage>
        <taxon>Bacteria</taxon>
        <taxon>Pseudomonadati</taxon>
        <taxon>Pseudomonadota</taxon>
        <taxon>Betaproteobacteria</taxon>
        <taxon>Burkholderiales</taxon>
        <taxon>Sphaerotilaceae</taxon>
        <taxon>Roseateles</taxon>
    </lineage>
</organism>
<dbReference type="PANTHER" id="PTHR33835:SF1">
    <property type="entry name" value="METALLO-BETA-LACTAMASE DOMAIN-CONTAINING PROTEIN"/>
    <property type="match status" value="1"/>
</dbReference>
<sequence length="249" mass="27256">MSVSFYPGPAQAGSIPVMTSSLLIPICEDVWQVRQALVVNGVPAHTRMTVIRLGTGQLWVHSPVALCPELITQLQELGPVVAVVAPNCAHHLFAGSFMQAFPEAKLYLAPGLARKRPDLPGHALPDEPGLWQPDLAYHLWRGMPLINETVWFHARSGTLILTDVCQWWRGDALPWQAALWARLTGVRGGVGVPLHVRAMVRDAEAAAASARQILSWPIRRISLAHDALIDVQAQEQLAMALGPLLRRGR</sequence>
<gene>
    <name evidence="1" type="ORF">RD2015_3353</name>
</gene>
<dbReference type="AlphaFoldDB" id="A0A0U3MXS7"/>
<dbReference type="PANTHER" id="PTHR33835">
    <property type="entry name" value="YALI0C07656P"/>
    <property type="match status" value="1"/>
</dbReference>
<keyword evidence="2" id="KW-1185">Reference proteome</keyword>
<dbReference type="InterPro" id="IPR025638">
    <property type="entry name" value="DUF4336"/>
</dbReference>
<protein>
    <submittedName>
        <fullName evidence="1">Uncharacterized protein</fullName>
    </submittedName>
</protein>
<dbReference type="STRING" id="76731.RD2015_3353"/>
<dbReference type="SUPFAM" id="SSF56281">
    <property type="entry name" value="Metallo-hydrolase/oxidoreductase"/>
    <property type="match status" value="1"/>
</dbReference>
<dbReference type="RefSeq" id="WP_232309807.1">
    <property type="nucleotide sequence ID" value="NZ_CP013729.1"/>
</dbReference>
<dbReference type="KEGG" id="rdp:RD2015_3353"/>